<protein>
    <submittedName>
        <fullName evidence="2">Uncharacterized protein</fullName>
    </submittedName>
</protein>
<feature type="compositionally biased region" description="Basic and acidic residues" evidence="1">
    <location>
        <begin position="21"/>
        <end position="41"/>
    </location>
</feature>
<evidence type="ECO:0000256" key="1">
    <source>
        <dbReference type="SAM" id="MobiDB-lite"/>
    </source>
</evidence>
<sequence length="71" mass="7791">MHAPEEPHPNGEGYPVTYTPHGKERPDNQRINQSDELKGRSVETGMYTGHTTSSAPPQDVGLSRWPLPVPG</sequence>
<dbReference type="AlphaFoldDB" id="M2VAR7"/>
<evidence type="ECO:0000313" key="3">
    <source>
        <dbReference type="Proteomes" id="UP000016936"/>
    </source>
</evidence>
<proteinExistence type="predicted"/>
<gene>
    <name evidence="2" type="ORF">COCHEDRAFT_1018700</name>
</gene>
<reference evidence="2 3" key="1">
    <citation type="journal article" date="2012" name="PLoS Pathog.">
        <title>Diverse lifestyles and strategies of plant pathogenesis encoded in the genomes of eighteen Dothideomycetes fungi.</title>
        <authorList>
            <person name="Ohm R.A."/>
            <person name="Feau N."/>
            <person name="Henrissat B."/>
            <person name="Schoch C.L."/>
            <person name="Horwitz B.A."/>
            <person name="Barry K.W."/>
            <person name="Condon B.J."/>
            <person name="Copeland A.C."/>
            <person name="Dhillon B."/>
            <person name="Glaser F."/>
            <person name="Hesse C.N."/>
            <person name="Kosti I."/>
            <person name="LaButti K."/>
            <person name="Lindquist E.A."/>
            <person name="Lucas S."/>
            <person name="Salamov A.A."/>
            <person name="Bradshaw R.E."/>
            <person name="Ciuffetti L."/>
            <person name="Hamelin R.C."/>
            <person name="Kema G.H.J."/>
            <person name="Lawrence C."/>
            <person name="Scott J.A."/>
            <person name="Spatafora J.W."/>
            <person name="Turgeon B.G."/>
            <person name="de Wit P.J.G.M."/>
            <person name="Zhong S."/>
            <person name="Goodwin S.B."/>
            <person name="Grigoriev I.V."/>
        </authorList>
    </citation>
    <scope>NUCLEOTIDE SEQUENCE [LARGE SCALE GENOMIC DNA]</scope>
    <source>
        <strain evidence="3">C5 / ATCC 48332 / race O</strain>
    </source>
</reference>
<accession>M2VAR7</accession>
<name>M2VAR7_COCH5</name>
<feature type="region of interest" description="Disordered" evidence="1">
    <location>
        <begin position="1"/>
        <end position="71"/>
    </location>
</feature>
<evidence type="ECO:0000313" key="2">
    <source>
        <dbReference type="EMBL" id="EMD97042.1"/>
    </source>
</evidence>
<dbReference type="Proteomes" id="UP000016936">
    <property type="component" value="Unassembled WGS sequence"/>
</dbReference>
<dbReference type="HOGENOM" id="CLU_2757420_0_0_1"/>
<reference evidence="3" key="2">
    <citation type="journal article" date="2013" name="PLoS Genet.">
        <title>Comparative genome structure, secondary metabolite, and effector coding capacity across Cochliobolus pathogens.</title>
        <authorList>
            <person name="Condon B.J."/>
            <person name="Leng Y."/>
            <person name="Wu D."/>
            <person name="Bushley K.E."/>
            <person name="Ohm R.A."/>
            <person name="Otillar R."/>
            <person name="Martin J."/>
            <person name="Schackwitz W."/>
            <person name="Grimwood J."/>
            <person name="MohdZainudin N."/>
            <person name="Xue C."/>
            <person name="Wang R."/>
            <person name="Manning V.A."/>
            <person name="Dhillon B."/>
            <person name="Tu Z.J."/>
            <person name="Steffenson B.J."/>
            <person name="Salamov A."/>
            <person name="Sun H."/>
            <person name="Lowry S."/>
            <person name="LaButti K."/>
            <person name="Han J."/>
            <person name="Copeland A."/>
            <person name="Lindquist E."/>
            <person name="Barry K."/>
            <person name="Schmutz J."/>
            <person name="Baker S.E."/>
            <person name="Ciuffetti L.M."/>
            <person name="Grigoriev I.V."/>
            <person name="Zhong S."/>
            <person name="Turgeon B.G."/>
        </authorList>
    </citation>
    <scope>NUCLEOTIDE SEQUENCE [LARGE SCALE GENOMIC DNA]</scope>
    <source>
        <strain evidence="3">C5 / ATCC 48332 / race O</strain>
    </source>
</reference>
<organism evidence="2 3">
    <name type="scientific">Cochliobolus heterostrophus (strain C5 / ATCC 48332 / race O)</name>
    <name type="common">Southern corn leaf blight fungus</name>
    <name type="synonym">Bipolaris maydis</name>
    <dbReference type="NCBI Taxonomy" id="701091"/>
    <lineage>
        <taxon>Eukaryota</taxon>
        <taxon>Fungi</taxon>
        <taxon>Dikarya</taxon>
        <taxon>Ascomycota</taxon>
        <taxon>Pezizomycotina</taxon>
        <taxon>Dothideomycetes</taxon>
        <taxon>Pleosporomycetidae</taxon>
        <taxon>Pleosporales</taxon>
        <taxon>Pleosporineae</taxon>
        <taxon>Pleosporaceae</taxon>
        <taxon>Bipolaris</taxon>
    </lineage>
</organism>
<keyword evidence="3" id="KW-1185">Reference proteome</keyword>
<dbReference type="EMBL" id="KB445569">
    <property type="protein sequence ID" value="EMD97042.1"/>
    <property type="molecule type" value="Genomic_DNA"/>
</dbReference>